<comment type="caution">
    <text evidence="3">The sequence shown here is derived from an EMBL/GenBank/DDBJ whole genome shotgun (WGS) entry which is preliminary data.</text>
</comment>
<keyword evidence="4" id="KW-1185">Reference proteome</keyword>
<gene>
    <name evidence="3" type="ORF">IFR04_012358</name>
</gene>
<evidence type="ECO:0000313" key="4">
    <source>
        <dbReference type="Proteomes" id="UP000664132"/>
    </source>
</evidence>
<evidence type="ECO:0000256" key="1">
    <source>
        <dbReference type="SAM" id="MobiDB-lite"/>
    </source>
</evidence>
<keyword evidence="2" id="KW-1133">Transmembrane helix</keyword>
<sequence>MTFTAVLKPITSSENTANISDYTTLFNSTIVKTSGNHAKLKLQKSPTRWTGNPPQPPPRRPYKPKWTLENPSPYWLEQAPFYDPPTRSDPFERPEEIYSPGRLEVAYNTATYLLSPLFSILSSIITTLATTISIFVAILRLIANWTLVVPWEAWRTFCQDYGYFGLMALFSTVAVVPFLPSWGRAAVEVAKEPEPLYILFVAGRDAIGRAPVATYHQF</sequence>
<feature type="region of interest" description="Disordered" evidence="1">
    <location>
        <begin position="37"/>
        <end position="63"/>
    </location>
</feature>
<evidence type="ECO:0000313" key="3">
    <source>
        <dbReference type="EMBL" id="KAG4414513.1"/>
    </source>
</evidence>
<feature type="transmembrane region" description="Helical" evidence="2">
    <location>
        <begin position="163"/>
        <end position="182"/>
    </location>
</feature>
<dbReference type="EMBL" id="JAFJYH010000261">
    <property type="protein sequence ID" value="KAG4414513.1"/>
    <property type="molecule type" value="Genomic_DNA"/>
</dbReference>
<evidence type="ECO:0000256" key="2">
    <source>
        <dbReference type="SAM" id="Phobius"/>
    </source>
</evidence>
<proteinExistence type="predicted"/>
<dbReference type="AlphaFoldDB" id="A0A8H7T955"/>
<name>A0A8H7T955_9HELO</name>
<keyword evidence="2" id="KW-0472">Membrane</keyword>
<dbReference type="OrthoDB" id="3558291at2759"/>
<reference evidence="3" key="1">
    <citation type="submission" date="2021-02" db="EMBL/GenBank/DDBJ databases">
        <title>Genome sequence Cadophora malorum strain M34.</title>
        <authorList>
            <person name="Stefanovic E."/>
            <person name="Vu D."/>
            <person name="Scully C."/>
            <person name="Dijksterhuis J."/>
            <person name="Roader J."/>
            <person name="Houbraken J."/>
        </authorList>
    </citation>
    <scope>NUCLEOTIDE SEQUENCE</scope>
    <source>
        <strain evidence="3">M34</strain>
    </source>
</reference>
<accession>A0A8H7T955</accession>
<protein>
    <submittedName>
        <fullName evidence="3">Uncharacterized protein</fullName>
    </submittedName>
</protein>
<keyword evidence="2" id="KW-0812">Transmembrane</keyword>
<feature type="transmembrane region" description="Helical" evidence="2">
    <location>
        <begin position="117"/>
        <end position="143"/>
    </location>
</feature>
<organism evidence="3 4">
    <name type="scientific">Cadophora malorum</name>
    <dbReference type="NCBI Taxonomy" id="108018"/>
    <lineage>
        <taxon>Eukaryota</taxon>
        <taxon>Fungi</taxon>
        <taxon>Dikarya</taxon>
        <taxon>Ascomycota</taxon>
        <taxon>Pezizomycotina</taxon>
        <taxon>Leotiomycetes</taxon>
        <taxon>Helotiales</taxon>
        <taxon>Ploettnerulaceae</taxon>
        <taxon>Cadophora</taxon>
    </lineage>
</organism>
<dbReference type="Proteomes" id="UP000664132">
    <property type="component" value="Unassembled WGS sequence"/>
</dbReference>